<organism evidence="1 2">
    <name type="scientific">Candidatus Sysuiplasma superficiale</name>
    <dbReference type="NCBI Taxonomy" id="2823368"/>
    <lineage>
        <taxon>Archaea</taxon>
        <taxon>Methanobacteriati</taxon>
        <taxon>Thermoplasmatota</taxon>
        <taxon>Thermoplasmata</taxon>
        <taxon>Candidatus Sysuiplasmatales</taxon>
        <taxon>Candidatus Sysuiplasmataceae</taxon>
        <taxon>Candidatus Sysuiplasma</taxon>
    </lineage>
</organism>
<evidence type="ECO:0000313" key="2">
    <source>
        <dbReference type="Proteomes" id="UP000716004"/>
    </source>
</evidence>
<comment type="caution">
    <text evidence="1">The sequence shown here is derived from an EMBL/GenBank/DDBJ whole genome shotgun (WGS) entry which is preliminary data.</text>
</comment>
<feature type="non-terminal residue" evidence="1">
    <location>
        <position position="158"/>
    </location>
</feature>
<proteinExistence type="predicted"/>
<evidence type="ECO:0000313" key="1">
    <source>
        <dbReference type="EMBL" id="MBX8632775.1"/>
    </source>
</evidence>
<sequence length="158" mass="17797">MNKTSGSDLHDVELDAILSELSELRHRYGFFSFLRHRRLLETVDSVTDELKNVHALLTPPTFTAAAQEEQAQFTSRAKSKILASLSVLCRHLSEIASSAMRHRDSMGMAVRRLAEWLIQQLADIMKNAKQILGFMNWNLSISAGFPSGISYSITIDFQ</sequence>
<dbReference type="EMBL" id="JAGVSJ010000067">
    <property type="protein sequence ID" value="MBX8632775.1"/>
    <property type="molecule type" value="Genomic_DNA"/>
</dbReference>
<protein>
    <submittedName>
        <fullName evidence="1">Uncharacterized protein</fullName>
    </submittedName>
</protein>
<reference evidence="1" key="1">
    <citation type="submission" date="2021-04" db="EMBL/GenBank/DDBJ databases">
        <title>Genomic insights into ecological role and evolution of a novel Thermoplasmata order Candidatus Sysuiplasmatales.</title>
        <authorList>
            <person name="Yuan Y."/>
        </authorList>
    </citation>
    <scope>NUCLEOTIDE SEQUENCE</scope>
    <source>
        <strain evidence="1">YP2-bin.285</strain>
    </source>
</reference>
<name>A0A8J8CF36_9ARCH</name>
<dbReference type="Proteomes" id="UP000716004">
    <property type="component" value="Unassembled WGS sequence"/>
</dbReference>
<accession>A0A8J8CF36</accession>
<gene>
    <name evidence="1" type="ORF">J9259_09740</name>
</gene>
<dbReference type="AlphaFoldDB" id="A0A8J8CF36"/>